<feature type="region of interest" description="Disordered" evidence="1">
    <location>
        <begin position="218"/>
        <end position="257"/>
    </location>
</feature>
<accession>A0A8K0TTR9</accession>
<sequence>MAMAAQQQAPPSVRCESPSPDLAPTRAIGPVPELSRCLSTASDMSHGSGTDFAPRNSLGRSSSDGFSRQSSASYGRLSDVSFASSRQSTCSLLTDRDGARVASRRRGYMRPQGTTFAASAQSRESVLSLGSIAHLQYYFARTGLLDGKGAQLQRKNRQNRGTLDLSSLVDDPSGSATPGASMLSPTILASDADSSYASMGSSPDLAASSTFAAGPLVGSPVDVDDYDDGPYDSDDYDEPDPDMLPPTASTYIHREKPLARPPTIEELKSELSTSLQNASDALENVRNAATQQADDDGSPETPSPRRRPASATESPRPRSSHHARHQSKSQGWFEIQGMHILDVMTLAIRAAKMYYTAHEHPERLDAIKPERQVRQELFAVMETLKQMATRRWAGGMRPDEIDGLDAWLRSLFAMLSEEAALERKERAEREGWTWLSGDWAGREVERELAFLASLEAGLALDPLPEYTPSRQGSGEPDAPGPAGETPFLLAFRNGLRLVKLHNAAVRRSKRRFGGITTFHEDTEKPYRCADNLRYWVKAAELRWETQLRIDPLGIVYNTGPGVWADFEDAIFKWCRKVREEISADVVGDNTAAA</sequence>
<organism evidence="2 3">
    <name type="scientific">Plectosphaerella cucumerina</name>
    <dbReference type="NCBI Taxonomy" id="40658"/>
    <lineage>
        <taxon>Eukaryota</taxon>
        <taxon>Fungi</taxon>
        <taxon>Dikarya</taxon>
        <taxon>Ascomycota</taxon>
        <taxon>Pezizomycotina</taxon>
        <taxon>Sordariomycetes</taxon>
        <taxon>Hypocreomycetidae</taxon>
        <taxon>Glomerellales</taxon>
        <taxon>Plectosphaerellaceae</taxon>
        <taxon>Plectosphaerella</taxon>
    </lineage>
</organism>
<feature type="region of interest" description="Disordered" evidence="1">
    <location>
        <begin position="464"/>
        <end position="483"/>
    </location>
</feature>
<feature type="compositionally biased region" description="Low complexity" evidence="1">
    <location>
        <begin position="61"/>
        <end position="70"/>
    </location>
</feature>
<dbReference type="OrthoDB" id="2534759at2759"/>
<name>A0A8K0TTR9_9PEZI</name>
<dbReference type="PANTHER" id="PTHR38702">
    <property type="entry name" value="CALPONIN-HOMOLOGY (CH) DOMAIN-CONTAINING PROTEIN"/>
    <property type="match status" value="1"/>
</dbReference>
<evidence type="ECO:0000313" key="2">
    <source>
        <dbReference type="EMBL" id="KAH7376567.1"/>
    </source>
</evidence>
<dbReference type="AlphaFoldDB" id="A0A8K0TTR9"/>
<keyword evidence="3" id="KW-1185">Reference proteome</keyword>
<dbReference type="Proteomes" id="UP000813385">
    <property type="component" value="Unassembled WGS sequence"/>
</dbReference>
<comment type="caution">
    <text evidence="2">The sequence shown here is derived from an EMBL/GenBank/DDBJ whole genome shotgun (WGS) entry which is preliminary data.</text>
</comment>
<reference evidence="2" key="1">
    <citation type="journal article" date="2021" name="Nat. Commun.">
        <title>Genetic determinants of endophytism in the Arabidopsis root mycobiome.</title>
        <authorList>
            <person name="Mesny F."/>
            <person name="Miyauchi S."/>
            <person name="Thiergart T."/>
            <person name="Pickel B."/>
            <person name="Atanasova L."/>
            <person name="Karlsson M."/>
            <person name="Huettel B."/>
            <person name="Barry K.W."/>
            <person name="Haridas S."/>
            <person name="Chen C."/>
            <person name="Bauer D."/>
            <person name="Andreopoulos W."/>
            <person name="Pangilinan J."/>
            <person name="LaButti K."/>
            <person name="Riley R."/>
            <person name="Lipzen A."/>
            <person name="Clum A."/>
            <person name="Drula E."/>
            <person name="Henrissat B."/>
            <person name="Kohler A."/>
            <person name="Grigoriev I.V."/>
            <person name="Martin F.M."/>
            <person name="Hacquard S."/>
        </authorList>
    </citation>
    <scope>NUCLEOTIDE SEQUENCE</scope>
    <source>
        <strain evidence="2">MPI-CAGE-AT-0016</strain>
    </source>
</reference>
<dbReference type="PANTHER" id="PTHR38702:SF1">
    <property type="entry name" value="CALPONIN-HOMOLOGY (CH) DOMAIN-CONTAINING PROTEIN"/>
    <property type="match status" value="1"/>
</dbReference>
<feature type="region of interest" description="Disordered" evidence="1">
    <location>
        <begin position="151"/>
        <end position="183"/>
    </location>
</feature>
<feature type="compositionally biased region" description="Polar residues" evidence="1">
    <location>
        <begin position="37"/>
        <end position="48"/>
    </location>
</feature>
<feature type="region of interest" description="Disordered" evidence="1">
    <location>
        <begin position="287"/>
        <end position="330"/>
    </location>
</feature>
<protein>
    <submittedName>
        <fullName evidence="2">Uncharacterized protein</fullName>
    </submittedName>
</protein>
<gene>
    <name evidence="2" type="ORF">B0T11DRAFT_22615</name>
</gene>
<dbReference type="EMBL" id="JAGPXD010000001">
    <property type="protein sequence ID" value="KAH7376567.1"/>
    <property type="molecule type" value="Genomic_DNA"/>
</dbReference>
<evidence type="ECO:0000256" key="1">
    <source>
        <dbReference type="SAM" id="MobiDB-lite"/>
    </source>
</evidence>
<feature type="compositionally biased region" description="Basic residues" evidence="1">
    <location>
        <begin position="318"/>
        <end position="327"/>
    </location>
</feature>
<proteinExistence type="predicted"/>
<feature type="compositionally biased region" description="Acidic residues" evidence="1">
    <location>
        <begin position="222"/>
        <end position="241"/>
    </location>
</feature>
<evidence type="ECO:0000313" key="3">
    <source>
        <dbReference type="Proteomes" id="UP000813385"/>
    </source>
</evidence>
<feature type="region of interest" description="Disordered" evidence="1">
    <location>
        <begin position="1"/>
        <end position="70"/>
    </location>
</feature>